<dbReference type="EMBL" id="CP001654">
    <property type="protein sequence ID" value="ACS86445.1"/>
    <property type="molecule type" value="Genomic_DNA"/>
</dbReference>
<evidence type="ECO:0000259" key="1">
    <source>
        <dbReference type="PROSITE" id="PS50943"/>
    </source>
</evidence>
<evidence type="ECO:0000313" key="3">
    <source>
        <dbReference type="Proteomes" id="UP000002734"/>
    </source>
</evidence>
<dbReference type="HOGENOM" id="CLU_148590_0_0_6"/>
<dbReference type="Pfam" id="PF01381">
    <property type="entry name" value="HTH_3"/>
    <property type="match status" value="1"/>
</dbReference>
<dbReference type="InterPro" id="IPR001387">
    <property type="entry name" value="Cro/C1-type_HTH"/>
</dbReference>
<protein>
    <submittedName>
        <fullName evidence="2">Transcriptional regulator, XRE family</fullName>
    </submittedName>
</protein>
<dbReference type="SMART" id="SM00530">
    <property type="entry name" value="HTH_XRE"/>
    <property type="match status" value="1"/>
</dbReference>
<sequence length="164" mass="17941">MVEYAHFNSGAANSIMRFSTMSEGDIITELCRRIKDARIQQRLSQVDLAERAGLGIATIKRAEMGESITLSSLLSILRGLNRLHQLEGVLFDASVETFNAQVNGEQSKTPMRIRKKNAAFPAGAMPVDASVPKAATASSALDWYVSAAENNLIWSWPSSEKKNV</sequence>
<accession>C6CAE7</accession>
<gene>
    <name evidence="2" type="ordered locus">Dd703_2668</name>
</gene>
<evidence type="ECO:0000313" key="2">
    <source>
        <dbReference type="EMBL" id="ACS86445.1"/>
    </source>
</evidence>
<dbReference type="GO" id="GO:0003677">
    <property type="term" value="F:DNA binding"/>
    <property type="evidence" value="ECO:0007669"/>
    <property type="project" value="InterPro"/>
</dbReference>
<proteinExistence type="predicted"/>
<dbReference type="PROSITE" id="PS50943">
    <property type="entry name" value="HTH_CROC1"/>
    <property type="match status" value="1"/>
</dbReference>
<dbReference type="STRING" id="579405.Dd703_2668"/>
<keyword evidence="3" id="KW-1185">Reference proteome</keyword>
<dbReference type="Proteomes" id="UP000002734">
    <property type="component" value="Chromosome"/>
</dbReference>
<dbReference type="KEGG" id="dda:Dd703_2668"/>
<dbReference type="Gene3D" id="1.10.260.40">
    <property type="entry name" value="lambda repressor-like DNA-binding domains"/>
    <property type="match status" value="1"/>
</dbReference>
<dbReference type="CDD" id="cd00093">
    <property type="entry name" value="HTH_XRE"/>
    <property type="match status" value="1"/>
</dbReference>
<dbReference type="SUPFAM" id="SSF47413">
    <property type="entry name" value="lambda repressor-like DNA-binding domains"/>
    <property type="match status" value="1"/>
</dbReference>
<dbReference type="eggNOG" id="COG1396">
    <property type="taxonomic scope" value="Bacteria"/>
</dbReference>
<dbReference type="InterPro" id="IPR010982">
    <property type="entry name" value="Lambda_DNA-bd_dom_sf"/>
</dbReference>
<dbReference type="AlphaFoldDB" id="C6CAE7"/>
<organism evidence="2 3">
    <name type="scientific">Musicola paradisiaca (strain Ech703)</name>
    <name type="common">Dickeya paradisiaca</name>
    <name type="synonym">Dickeya dadantii</name>
    <dbReference type="NCBI Taxonomy" id="579405"/>
    <lineage>
        <taxon>Bacteria</taxon>
        <taxon>Pseudomonadati</taxon>
        <taxon>Pseudomonadota</taxon>
        <taxon>Gammaproteobacteria</taxon>
        <taxon>Enterobacterales</taxon>
        <taxon>Pectobacteriaceae</taxon>
        <taxon>Musicola</taxon>
    </lineage>
</organism>
<name>C6CAE7_MUSP7</name>
<feature type="domain" description="HTH cro/C1-type" evidence="1">
    <location>
        <begin position="34"/>
        <end position="86"/>
    </location>
</feature>
<reference evidence="2" key="1">
    <citation type="submission" date="2009-06" db="EMBL/GenBank/DDBJ databases">
        <title>Complete sequence of Dickeya dadantii Ech703.</title>
        <authorList>
            <consortium name="US DOE Joint Genome Institute"/>
            <person name="Lucas S."/>
            <person name="Copeland A."/>
            <person name="Lapidus A."/>
            <person name="Glavina del Rio T."/>
            <person name="Dalin E."/>
            <person name="Tice H."/>
            <person name="Bruce D."/>
            <person name="Goodwin L."/>
            <person name="Pitluck S."/>
            <person name="Chertkov O."/>
            <person name="Brettin T."/>
            <person name="Detter J.C."/>
            <person name="Han C."/>
            <person name="Larimer F."/>
            <person name="Land M."/>
            <person name="Hauser L."/>
            <person name="Kyrpides N."/>
            <person name="Mikhailova N."/>
            <person name="Balakrishnan V."/>
            <person name="Glasner J."/>
            <person name="Perna N.T."/>
        </authorList>
    </citation>
    <scope>NUCLEOTIDE SEQUENCE [LARGE SCALE GENOMIC DNA]</scope>
    <source>
        <strain evidence="2">Ech703</strain>
    </source>
</reference>